<feature type="domain" description="Reverse transcriptase" evidence="1">
    <location>
        <begin position="1"/>
        <end position="184"/>
    </location>
</feature>
<evidence type="ECO:0000313" key="3">
    <source>
        <dbReference type="Proteomes" id="UP000000763"/>
    </source>
</evidence>
<proteinExistence type="predicted"/>
<dbReference type="AlphaFoldDB" id="Q75LZ3"/>
<protein>
    <recommendedName>
        <fullName evidence="1">Reverse transcriptase domain-containing protein</fullName>
    </recommendedName>
</protein>
<reference evidence="3" key="1">
    <citation type="journal article" date="2005" name="Nature">
        <title>The map-based sequence of the rice genome.</title>
        <authorList>
            <consortium name="International rice genome sequencing project (IRGSP)"/>
            <person name="Matsumoto T."/>
            <person name="Wu J."/>
            <person name="Kanamori H."/>
            <person name="Katayose Y."/>
            <person name="Fujisawa M."/>
            <person name="Namiki N."/>
            <person name="Mizuno H."/>
            <person name="Yamamoto K."/>
            <person name="Antonio B.A."/>
            <person name="Baba T."/>
            <person name="Sakata K."/>
            <person name="Nagamura Y."/>
            <person name="Aoki H."/>
            <person name="Arikawa K."/>
            <person name="Arita K."/>
            <person name="Bito T."/>
            <person name="Chiden Y."/>
            <person name="Fujitsuka N."/>
            <person name="Fukunaka R."/>
            <person name="Hamada M."/>
            <person name="Harada C."/>
            <person name="Hayashi A."/>
            <person name="Hijishita S."/>
            <person name="Honda M."/>
            <person name="Hosokawa S."/>
            <person name="Ichikawa Y."/>
            <person name="Idonuma A."/>
            <person name="Iijima M."/>
            <person name="Ikeda M."/>
            <person name="Ikeno M."/>
            <person name="Ito K."/>
            <person name="Ito S."/>
            <person name="Ito T."/>
            <person name="Ito Y."/>
            <person name="Ito Y."/>
            <person name="Iwabuchi A."/>
            <person name="Kamiya K."/>
            <person name="Karasawa W."/>
            <person name="Kurita K."/>
            <person name="Katagiri S."/>
            <person name="Kikuta A."/>
            <person name="Kobayashi H."/>
            <person name="Kobayashi N."/>
            <person name="Machita K."/>
            <person name="Maehara T."/>
            <person name="Masukawa M."/>
            <person name="Mizubayashi T."/>
            <person name="Mukai Y."/>
            <person name="Nagasaki H."/>
            <person name="Nagata Y."/>
            <person name="Naito S."/>
            <person name="Nakashima M."/>
            <person name="Nakama Y."/>
            <person name="Nakamichi Y."/>
            <person name="Nakamura M."/>
            <person name="Meguro A."/>
            <person name="Negishi M."/>
            <person name="Ohta I."/>
            <person name="Ohta T."/>
            <person name="Okamoto M."/>
            <person name="Ono N."/>
            <person name="Saji S."/>
            <person name="Sakaguchi M."/>
            <person name="Sakai K."/>
            <person name="Shibata M."/>
            <person name="Shimokawa T."/>
            <person name="Song J."/>
            <person name="Takazaki Y."/>
            <person name="Terasawa K."/>
            <person name="Tsugane M."/>
            <person name="Tsuji K."/>
            <person name="Ueda S."/>
            <person name="Waki K."/>
            <person name="Yamagata H."/>
            <person name="Yamamoto M."/>
            <person name="Yamamoto S."/>
            <person name="Yamane H."/>
            <person name="Yoshiki S."/>
            <person name="Yoshihara R."/>
            <person name="Yukawa K."/>
            <person name="Zhong H."/>
            <person name="Yano M."/>
            <person name="Yuan Q."/>
            <person name="Ouyang S."/>
            <person name="Liu J."/>
            <person name="Jones K.M."/>
            <person name="Gansberger K."/>
            <person name="Moffat K."/>
            <person name="Hill J."/>
            <person name="Bera J."/>
            <person name="Fadrosh D."/>
            <person name="Jin S."/>
            <person name="Johri S."/>
            <person name="Kim M."/>
            <person name="Overton L."/>
            <person name="Reardon M."/>
            <person name="Tsitrin T."/>
            <person name="Vuong H."/>
            <person name="Weaver B."/>
            <person name="Ciecko A."/>
            <person name="Tallon L."/>
            <person name="Jackson J."/>
            <person name="Pai G."/>
            <person name="Aken S.V."/>
            <person name="Utterback T."/>
            <person name="Reidmuller S."/>
            <person name="Feldblyum T."/>
            <person name="Hsiao J."/>
            <person name="Zismann V."/>
            <person name="Iobst S."/>
            <person name="de Vazeille A.R."/>
            <person name="Buell C.R."/>
            <person name="Ying K."/>
            <person name="Li Y."/>
            <person name="Lu T."/>
            <person name="Huang Y."/>
            <person name="Zhao Q."/>
            <person name="Feng Q."/>
            <person name="Zhang L."/>
            <person name="Zhu J."/>
            <person name="Weng Q."/>
            <person name="Mu J."/>
            <person name="Lu Y."/>
            <person name="Fan D."/>
            <person name="Liu Y."/>
            <person name="Guan J."/>
            <person name="Zhang Y."/>
            <person name="Yu S."/>
            <person name="Liu X."/>
            <person name="Zhang Y."/>
            <person name="Hong G."/>
            <person name="Han B."/>
            <person name="Choisne N."/>
            <person name="Demange N."/>
            <person name="Orjeda G."/>
            <person name="Samain S."/>
            <person name="Cattolico L."/>
            <person name="Pelletier E."/>
            <person name="Couloux A."/>
            <person name="Segurens B."/>
            <person name="Wincker P."/>
            <person name="D'Hont A."/>
            <person name="Scarpelli C."/>
            <person name="Weissenbach J."/>
            <person name="Salanoubat M."/>
            <person name="Quetier F."/>
            <person name="Yu Y."/>
            <person name="Kim H.R."/>
            <person name="Rambo T."/>
            <person name="Currie J."/>
            <person name="Collura K."/>
            <person name="Luo M."/>
            <person name="Yang T."/>
            <person name="Ammiraju J.S.S."/>
            <person name="Engler F."/>
            <person name="Soderlund C."/>
            <person name="Wing R.A."/>
            <person name="Palmer L.E."/>
            <person name="de la Bastide M."/>
            <person name="Spiegel L."/>
            <person name="Nascimento L."/>
            <person name="Zutavern T."/>
            <person name="O'Shaughnessy A."/>
            <person name="Dike S."/>
            <person name="Dedhia N."/>
            <person name="Preston R."/>
            <person name="Balija V."/>
            <person name="McCombie W.R."/>
            <person name="Chow T."/>
            <person name="Chen H."/>
            <person name="Chung M."/>
            <person name="Chen C."/>
            <person name="Shaw J."/>
            <person name="Wu H."/>
            <person name="Hsiao K."/>
            <person name="Chao Y."/>
            <person name="Chu M."/>
            <person name="Cheng C."/>
            <person name="Hour A."/>
            <person name="Lee P."/>
            <person name="Lin S."/>
            <person name="Lin Y."/>
            <person name="Liou J."/>
            <person name="Liu S."/>
            <person name="Hsing Y."/>
            <person name="Raghuvanshi S."/>
            <person name="Mohanty A."/>
            <person name="Bharti A.K."/>
            <person name="Gaur A."/>
            <person name="Gupta V."/>
            <person name="Kumar D."/>
            <person name="Ravi V."/>
            <person name="Vij S."/>
            <person name="Kapur A."/>
            <person name="Khurana P."/>
            <person name="Khurana P."/>
            <person name="Khurana J.P."/>
            <person name="Tyagi A.K."/>
            <person name="Gaikwad K."/>
            <person name="Singh A."/>
            <person name="Dalal V."/>
            <person name="Srivastava S."/>
            <person name="Dixit A."/>
            <person name="Pal A.K."/>
            <person name="Ghazi I.A."/>
            <person name="Yadav M."/>
            <person name="Pandit A."/>
            <person name="Bhargava A."/>
            <person name="Sureshbabu K."/>
            <person name="Batra K."/>
            <person name="Sharma T.R."/>
            <person name="Mohapatra T."/>
            <person name="Singh N.K."/>
            <person name="Messing J."/>
            <person name="Nelson A.B."/>
            <person name="Fuks G."/>
            <person name="Kavchok S."/>
            <person name="Keizer G."/>
            <person name="Linton E."/>
            <person name="Llaca V."/>
            <person name="Song R."/>
            <person name="Tanyolac B."/>
            <person name="Young S."/>
            <person name="Ho-Il K."/>
            <person name="Hahn J.H."/>
            <person name="Sangsakoo G."/>
            <person name="Vanavichit A."/>
            <person name="de Mattos Luiz.A.T."/>
            <person name="Zimmer P.D."/>
            <person name="Malone G."/>
            <person name="Dellagostin O."/>
            <person name="de Oliveira A.C."/>
            <person name="Bevan M."/>
            <person name="Bancroft I."/>
            <person name="Minx P."/>
            <person name="Cordum H."/>
            <person name="Wilson R."/>
            <person name="Cheng Z."/>
            <person name="Jin W."/>
            <person name="Jiang J."/>
            <person name="Leong S.A."/>
            <person name="Iwama H."/>
            <person name="Gojobori T."/>
            <person name="Itoh T."/>
            <person name="Niimura Y."/>
            <person name="Fujii Y."/>
            <person name="Habara T."/>
            <person name="Sakai H."/>
            <person name="Sato Y."/>
            <person name="Wilson G."/>
            <person name="Kumar K."/>
            <person name="McCouch S."/>
            <person name="Juretic N."/>
            <person name="Hoen D."/>
            <person name="Wright S."/>
            <person name="Bruskiewich R."/>
            <person name="Bureau T."/>
            <person name="Miyao A."/>
            <person name="Hirochika H."/>
            <person name="Nishikawa T."/>
            <person name="Kadowaki K."/>
            <person name="Sugiura M."/>
            <person name="Burr B."/>
            <person name="Sasaki T."/>
        </authorList>
    </citation>
    <scope>NUCLEOTIDE SEQUENCE [LARGE SCALE GENOMIC DNA]</scope>
    <source>
        <strain evidence="3">cv. Nipponbare</strain>
    </source>
</reference>
<gene>
    <name evidence="2" type="ORF">P0676G05.18</name>
</gene>
<dbReference type="PANTHER" id="PTHR33116:SF78">
    <property type="entry name" value="OS12G0587133 PROTEIN"/>
    <property type="match status" value="1"/>
</dbReference>
<name>Q75LZ3_ORYSJ</name>
<dbReference type="InterPro" id="IPR026960">
    <property type="entry name" value="RVT-Znf"/>
</dbReference>
<dbReference type="PROSITE" id="PS50878">
    <property type="entry name" value="RT_POL"/>
    <property type="match status" value="1"/>
</dbReference>
<organism evidence="2 3">
    <name type="scientific">Oryza sativa subsp. japonica</name>
    <name type="common">Rice</name>
    <dbReference type="NCBI Taxonomy" id="39947"/>
    <lineage>
        <taxon>Eukaryota</taxon>
        <taxon>Viridiplantae</taxon>
        <taxon>Streptophyta</taxon>
        <taxon>Embryophyta</taxon>
        <taxon>Tracheophyta</taxon>
        <taxon>Spermatophyta</taxon>
        <taxon>Magnoliopsida</taxon>
        <taxon>Liliopsida</taxon>
        <taxon>Poales</taxon>
        <taxon>Poaceae</taxon>
        <taxon>BOP clade</taxon>
        <taxon>Oryzoideae</taxon>
        <taxon>Oryzeae</taxon>
        <taxon>Oryzinae</taxon>
        <taxon>Oryza</taxon>
        <taxon>Oryza sativa</taxon>
    </lineage>
</organism>
<evidence type="ECO:0000313" key="2">
    <source>
        <dbReference type="EMBL" id="AAS55772.2"/>
    </source>
</evidence>
<dbReference type="InterPro" id="IPR000477">
    <property type="entry name" value="RT_dom"/>
</dbReference>
<sequence length="493" mass="56942">MVREFQSSKTPTILLKLDIAKAFDSISWPYLLDKLRYLEFGDRWIGWIISILATSSSKILLNGKAGNSFLHGRGLRQGDPLSPMLFILAIDPLQKLLAAAQEAGFPLHIRKLRKSDVQPLIDRFSARLPTWKGKLLNKTGRTVLIKSTLSALPTYHLTVFPLKKWAEKKIDKIRRGFLWTGSEQAQGGHCLVNWKREWTAVDKPWQGSSLPCDETDKQLFRASTTITLGNGNKSKFWHDRWLNGSPLKELYPSLYQLATRKNRSVAQEIQGNHWLKQMRRMNTTTQVREFILLWHQIQQVELQEGIDDAIAWRWTPNGSYSANSAYRIQFVGGIQDNRSDFFWKAKVENKCKFFGWLMIHRKILTADKLQLRGWDNSHICPLCGVEPETATHLLMECAFAKQVWRQIWLKAGLHMPVASTFDGDMLRWWSTCRREMAKEQRRNFDGLFICTAWGIWLQRNARIFNGTYSTVMQVVDSIIAMCKAYVGAHVLDE</sequence>
<dbReference type="InterPro" id="IPR043502">
    <property type="entry name" value="DNA/RNA_pol_sf"/>
</dbReference>
<dbReference type="Proteomes" id="UP000000763">
    <property type="component" value="Chromosome 5"/>
</dbReference>
<dbReference type="Pfam" id="PF13966">
    <property type="entry name" value="zf-RVT"/>
    <property type="match status" value="1"/>
</dbReference>
<accession>Q75LZ3</accession>
<dbReference type="Pfam" id="PF00078">
    <property type="entry name" value="RVT_1"/>
    <property type="match status" value="1"/>
</dbReference>
<evidence type="ECO:0000259" key="1">
    <source>
        <dbReference type="PROSITE" id="PS50878"/>
    </source>
</evidence>
<dbReference type="SUPFAM" id="SSF56672">
    <property type="entry name" value="DNA/RNA polymerases"/>
    <property type="match status" value="1"/>
</dbReference>
<reference evidence="3" key="2">
    <citation type="journal article" date="2008" name="Nucleic Acids Res.">
        <title>The rice annotation project database (RAP-DB): 2008 update.</title>
        <authorList>
            <consortium name="The rice annotation project (RAP)"/>
        </authorList>
    </citation>
    <scope>GENOME REANNOTATION</scope>
    <source>
        <strain evidence="3">cv. Nipponbare</strain>
    </source>
</reference>
<dbReference type="PANTHER" id="PTHR33116">
    <property type="entry name" value="REVERSE TRANSCRIPTASE ZINC-BINDING DOMAIN-CONTAINING PROTEIN-RELATED-RELATED"/>
    <property type="match status" value="1"/>
</dbReference>
<dbReference type="EMBL" id="AC087425">
    <property type="protein sequence ID" value="AAS55772.2"/>
    <property type="molecule type" value="Genomic_DNA"/>
</dbReference>